<dbReference type="OrthoDB" id="3352450at2759"/>
<feature type="transmembrane region" description="Helical" evidence="1">
    <location>
        <begin position="33"/>
        <end position="53"/>
    </location>
</feature>
<dbReference type="Proteomes" id="UP000623467">
    <property type="component" value="Unassembled WGS sequence"/>
</dbReference>
<accession>A0A8H6YI47</accession>
<proteinExistence type="predicted"/>
<keyword evidence="1" id="KW-0472">Membrane</keyword>
<evidence type="ECO:0000313" key="2">
    <source>
        <dbReference type="EMBL" id="KAF7358716.1"/>
    </source>
</evidence>
<feature type="transmembrane region" description="Helical" evidence="1">
    <location>
        <begin position="59"/>
        <end position="84"/>
    </location>
</feature>
<evidence type="ECO:0000256" key="1">
    <source>
        <dbReference type="SAM" id="Phobius"/>
    </source>
</evidence>
<dbReference type="AlphaFoldDB" id="A0A8H6YI47"/>
<sequence>MPFKLPEVVQRDLNKPLPADAEEQAIHGARRDAIFAGMSAALVSAVIGSRFMGFGRTQMMLSALGSGVLSGYYFNQAFVAANMMEVKKEKERLKALGIHESASLEIFDLAAGDAFSVT</sequence>
<gene>
    <name evidence="2" type="ORF">MSAN_01210600</name>
</gene>
<protein>
    <submittedName>
        <fullName evidence="2">Uncharacterized protein</fullName>
    </submittedName>
</protein>
<comment type="caution">
    <text evidence="2">The sequence shown here is derived from an EMBL/GenBank/DDBJ whole genome shotgun (WGS) entry which is preliminary data.</text>
</comment>
<evidence type="ECO:0000313" key="3">
    <source>
        <dbReference type="Proteomes" id="UP000623467"/>
    </source>
</evidence>
<keyword evidence="1" id="KW-0812">Transmembrane</keyword>
<keyword evidence="3" id="KW-1185">Reference proteome</keyword>
<name>A0A8H6YI47_9AGAR</name>
<dbReference type="EMBL" id="JACAZH010000009">
    <property type="protein sequence ID" value="KAF7358716.1"/>
    <property type="molecule type" value="Genomic_DNA"/>
</dbReference>
<organism evidence="2 3">
    <name type="scientific">Mycena sanguinolenta</name>
    <dbReference type="NCBI Taxonomy" id="230812"/>
    <lineage>
        <taxon>Eukaryota</taxon>
        <taxon>Fungi</taxon>
        <taxon>Dikarya</taxon>
        <taxon>Basidiomycota</taxon>
        <taxon>Agaricomycotina</taxon>
        <taxon>Agaricomycetes</taxon>
        <taxon>Agaricomycetidae</taxon>
        <taxon>Agaricales</taxon>
        <taxon>Marasmiineae</taxon>
        <taxon>Mycenaceae</taxon>
        <taxon>Mycena</taxon>
    </lineage>
</organism>
<keyword evidence="1" id="KW-1133">Transmembrane helix</keyword>
<reference evidence="2" key="1">
    <citation type="submission" date="2020-05" db="EMBL/GenBank/DDBJ databases">
        <title>Mycena genomes resolve the evolution of fungal bioluminescence.</title>
        <authorList>
            <person name="Tsai I.J."/>
        </authorList>
    </citation>
    <scope>NUCLEOTIDE SEQUENCE</scope>
    <source>
        <strain evidence="2">160909Yilan</strain>
    </source>
</reference>